<proteinExistence type="predicted"/>
<name>A0A2J4XV64_9ENTR</name>
<gene>
    <name evidence="5" type="ORF">CWM85_41185</name>
</gene>
<dbReference type="SUPFAM" id="SSF53738">
    <property type="entry name" value="Phosphoglucomutase, first 3 domains"/>
    <property type="match status" value="1"/>
</dbReference>
<evidence type="ECO:0000313" key="5">
    <source>
        <dbReference type="EMBL" id="PLM42414.1"/>
    </source>
</evidence>
<evidence type="ECO:0000256" key="2">
    <source>
        <dbReference type="ARBA" id="ARBA00022842"/>
    </source>
</evidence>
<feature type="non-terminal residue" evidence="5">
    <location>
        <position position="1"/>
    </location>
</feature>
<dbReference type="GO" id="GO:0046872">
    <property type="term" value="F:metal ion binding"/>
    <property type="evidence" value="ECO:0007669"/>
    <property type="project" value="UniProtKB-KW"/>
</dbReference>
<dbReference type="EC" id="5.4.2.2" evidence="5"/>
<evidence type="ECO:0000256" key="3">
    <source>
        <dbReference type="ARBA" id="ARBA00023235"/>
    </source>
</evidence>
<dbReference type="AlphaFoldDB" id="A0A2J4XV64"/>
<sequence>TNVTKVVENRANELLAAGLQGVKRISLDAALASGHVTEQDLVQPFIEGLADIVDMAAIQKAGLTLGVDPLGGSGIEYWKRIAEHYNLNLTIVNDHVDQTFRFMHLDKDGAIRMDCSSECAMAGLLALRDKFDLAFANDPDYDRHGIVTPAGLMNPNHYLAVAINYLFQHRPQWGKDVAVGKT</sequence>
<protein>
    <submittedName>
        <fullName evidence="5">Phosphoglucomutase, alpha-D-glucose phosphate-specific</fullName>
        <ecNumber evidence="5">5.4.2.2</ecNumber>
    </submittedName>
</protein>
<dbReference type="GO" id="GO:0005975">
    <property type="term" value="P:carbohydrate metabolic process"/>
    <property type="evidence" value="ECO:0007669"/>
    <property type="project" value="InterPro"/>
</dbReference>
<dbReference type="Pfam" id="PF02879">
    <property type="entry name" value="PGM_PMM_II"/>
    <property type="match status" value="1"/>
</dbReference>
<dbReference type="GO" id="GO:0008973">
    <property type="term" value="F:phosphopentomutase activity"/>
    <property type="evidence" value="ECO:0007669"/>
    <property type="project" value="TreeGrafter"/>
</dbReference>
<evidence type="ECO:0000256" key="1">
    <source>
        <dbReference type="ARBA" id="ARBA00022723"/>
    </source>
</evidence>
<dbReference type="GO" id="GO:0006166">
    <property type="term" value="P:purine ribonucleoside salvage"/>
    <property type="evidence" value="ECO:0007669"/>
    <property type="project" value="TreeGrafter"/>
</dbReference>
<organism evidence="5 6">
    <name type="scientific">Klebsiella michiganensis</name>
    <dbReference type="NCBI Taxonomy" id="1134687"/>
    <lineage>
        <taxon>Bacteria</taxon>
        <taxon>Pseudomonadati</taxon>
        <taxon>Pseudomonadota</taxon>
        <taxon>Gammaproteobacteria</taxon>
        <taxon>Enterobacterales</taxon>
        <taxon>Enterobacteriaceae</taxon>
        <taxon>Klebsiella/Raoultella group</taxon>
        <taxon>Klebsiella</taxon>
    </lineage>
</organism>
<feature type="non-terminal residue" evidence="5">
    <location>
        <position position="182"/>
    </location>
</feature>
<reference evidence="5 6" key="2">
    <citation type="submission" date="2018-01" db="EMBL/GenBank/DDBJ databases">
        <title>Genomic study of Klebsiella pneumoniae.</title>
        <authorList>
            <person name="Yang Y."/>
            <person name="Bicalho R."/>
        </authorList>
    </citation>
    <scope>NUCLEOTIDE SEQUENCE [LARGE SCALE GENOMIC DNA]</scope>
    <source>
        <strain evidence="5 6">A2</strain>
    </source>
</reference>
<evidence type="ECO:0000313" key="6">
    <source>
        <dbReference type="Proteomes" id="UP000234661"/>
    </source>
</evidence>
<feature type="domain" description="Alpha-D-phosphohexomutase alpha/beta/alpha" evidence="4">
    <location>
        <begin position="44"/>
        <end position="151"/>
    </location>
</feature>
<dbReference type="PANTHER" id="PTHR45745">
    <property type="entry name" value="PHOSPHOMANNOMUTASE 45A"/>
    <property type="match status" value="1"/>
</dbReference>
<keyword evidence="1" id="KW-0479">Metal-binding</keyword>
<dbReference type="PANTHER" id="PTHR45745:SF1">
    <property type="entry name" value="PHOSPHOGLUCOMUTASE 2B-RELATED"/>
    <property type="match status" value="1"/>
</dbReference>
<reference evidence="5 6" key="1">
    <citation type="submission" date="2017-11" db="EMBL/GenBank/DDBJ databases">
        <authorList>
            <person name="Han C.G."/>
        </authorList>
    </citation>
    <scope>NUCLEOTIDE SEQUENCE [LARGE SCALE GENOMIC DNA]</scope>
    <source>
        <strain evidence="5 6">A2</strain>
    </source>
</reference>
<dbReference type="Gene3D" id="3.40.120.10">
    <property type="entry name" value="Alpha-D-Glucose-1,6-Bisphosphate, subunit A, domain 3"/>
    <property type="match status" value="1"/>
</dbReference>
<dbReference type="Proteomes" id="UP000234661">
    <property type="component" value="Unassembled WGS sequence"/>
</dbReference>
<keyword evidence="2" id="KW-0460">Magnesium</keyword>
<evidence type="ECO:0000259" key="4">
    <source>
        <dbReference type="Pfam" id="PF02879"/>
    </source>
</evidence>
<dbReference type="FunFam" id="3.40.120.10:FF:000011">
    <property type="entry name" value="Alpha-D-glucose phosphate-specific phosphoglucomutase"/>
    <property type="match status" value="1"/>
</dbReference>
<dbReference type="EMBL" id="PIET01002691">
    <property type="protein sequence ID" value="PLM42414.1"/>
    <property type="molecule type" value="Genomic_DNA"/>
</dbReference>
<dbReference type="GO" id="GO:0004614">
    <property type="term" value="F:phosphoglucomutase activity"/>
    <property type="evidence" value="ECO:0007669"/>
    <property type="project" value="UniProtKB-EC"/>
</dbReference>
<comment type="caution">
    <text evidence="5">The sequence shown here is derived from an EMBL/GenBank/DDBJ whole genome shotgun (WGS) entry which is preliminary data.</text>
</comment>
<keyword evidence="3 5" id="KW-0413">Isomerase</keyword>
<dbReference type="InterPro" id="IPR005845">
    <property type="entry name" value="A-D-PHexomutase_a/b/a-II"/>
</dbReference>
<dbReference type="InterPro" id="IPR016055">
    <property type="entry name" value="A-D-PHexomutase_a/b/a-I/II/III"/>
</dbReference>
<accession>A0A2J4XV64</accession>